<dbReference type="InterPro" id="IPR036094">
    <property type="entry name" value="NadA_sf"/>
</dbReference>
<proteinExistence type="predicted"/>
<evidence type="ECO:0000256" key="12">
    <source>
        <dbReference type="ARBA" id="ARBA00073059"/>
    </source>
</evidence>
<dbReference type="NCBIfam" id="TIGR00550">
    <property type="entry name" value="nadA"/>
    <property type="match status" value="1"/>
</dbReference>
<sequence>MIATNDRSLTEKILKLKEEKSIYIIAHYYQQEDIQDIADFIGDSYAMAVAAQKSPQDTILVAGVDFMAESAAILCPDKTVLTPEPKATCPMANSISVDEVLKFKEKYPNSIVMSYVNTPAEIKAVSDICCTSSNAATILKKLPDDAHIFFIPDQNLALNTASNLSRNVNIYDSDCPVHAALKKTDIEKLKEKYPDAKVLVHPECIPDVVKMADYVGSTSGIINYVNNCDQDTFIIATESGVTYPIRQANPDKKLIMASENMICPDMKSITLQKIYDSLKNRETVIKVPENIRLPAAQALEKMIAYTS</sequence>
<evidence type="ECO:0000256" key="4">
    <source>
        <dbReference type="ARBA" id="ARBA00012669"/>
    </source>
</evidence>
<evidence type="ECO:0000256" key="13">
    <source>
        <dbReference type="NCBIfam" id="TIGR00550"/>
    </source>
</evidence>
<dbReference type="EC" id="2.5.1.72" evidence="4 13"/>
<accession>A0A0E4C8F7</accession>
<evidence type="ECO:0000256" key="1">
    <source>
        <dbReference type="ARBA" id="ARBA00001966"/>
    </source>
</evidence>
<dbReference type="PANTHER" id="PTHR30573">
    <property type="entry name" value="QUINOLINATE SYNTHETASE A"/>
    <property type="match status" value="1"/>
</dbReference>
<keyword evidence="9" id="KW-0408">Iron</keyword>
<reference evidence="14 15" key="1">
    <citation type="submission" date="2015-03" db="EMBL/GenBank/DDBJ databases">
        <authorList>
            <person name="Murphy D."/>
        </authorList>
    </citation>
    <scope>NUCLEOTIDE SEQUENCE [LARGE SCALE GENOMIC DNA]</scope>
    <source>
        <strain evidence="14 15">OL-4</strain>
    </source>
</reference>
<evidence type="ECO:0000256" key="10">
    <source>
        <dbReference type="ARBA" id="ARBA00023014"/>
    </source>
</evidence>
<dbReference type="Pfam" id="PF02445">
    <property type="entry name" value="NadA"/>
    <property type="match status" value="1"/>
</dbReference>
<keyword evidence="7" id="KW-0808">Transferase</keyword>
<dbReference type="GO" id="GO:0046872">
    <property type="term" value="F:metal ion binding"/>
    <property type="evidence" value="ECO:0007669"/>
    <property type="project" value="UniProtKB-KW"/>
</dbReference>
<evidence type="ECO:0000256" key="7">
    <source>
        <dbReference type="ARBA" id="ARBA00022679"/>
    </source>
</evidence>
<dbReference type="RefSeq" id="WP_046496536.1">
    <property type="nucleotide sequence ID" value="NZ_CGIH01000020.1"/>
</dbReference>
<dbReference type="GO" id="GO:0051539">
    <property type="term" value="F:4 iron, 4 sulfur cluster binding"/>
    <property type="evidence" value="ECO:0007669"/>
    <property type="project" value="UniProtKB-KW"/>
</dbReference>
<dbReference type="STRING" id="690567.1170"/>
<dbReference type="SUPFAM" id="SSF142754">
    <property type="entry name" value="NadA-like"/>
    <property type="match status" value="1"/>
</dbReference>
<dbReference type="AlphaFoldDB" id="A0A0E4C8F7"/>
<dbReference type="Proteomes" id="UP000045545">
    <property type="component" value="Unassembled WGS sequence"/>
</dbReference>
<evidence type="ECO:0000256" key="2">
    <source>
        <dbReference type="ARBA" id="ARBA00003791"/>
    </source>
</evidence>
<gene>
    <name evidence="14" type="ORF">1170</name>
</gene>
<dbReference type="PANTHER" id="PTHR30573:SF0">
    <property type="entry name" value="QUINOLINATE SYNTHASE, CHLOROPLASTIC"/>
    <property type="match status" value="1"/>
</dbReference>
<keyword evidence="5" id="KW-0004">4Fe-4S</keyword>
<dbReference type="InterPro" id="IPR003473">
    <property type="entry name" value="NadA"/>
</dbReference>
<dbReference type="NCBIfam" id="NF006878">
    <property type="entry name" value="PRK09375.1-2"/>
    <property type="match status" value="1"/>
</dbReference>
<comment type="function">
    <text evidence="2">Catalyzes the condensation of iminoaspartate with dihydroxyacetone phosphate to form quinolinate.</text>
</comment>
<organism evidence="14 15">
    <name type="scientific">Syntrophomonas zehnderi OL-4</name>
    <dbReference type="NCBI Taxonomy" id="690567"/>
    <lineage>
        <taxon>Bacteria</taxon>
        <taxon>Bacillati</taxon>
        <taxon>Bacillota</taxon>
        <taxon>Clostridia</taxon>
        <taxon>Eubacteriales</taxon>
        <taxon>Syntrophomonadaceae</taxon>
        <taxon>Syntrophomonas</taxon>
    </lineage>
</organism>
<keyword evidence="6" id="KW-0662">Pyridine nucleotide biosynthesis</keyword>
<name>A0A0E4C8F7_9FIRM</name>
<dbReference type="UniPathway" id="UPA00253">
    <property type="reaction ID" value="UER00327"/>
</dbReference>
<comment type="cofactor">
    <cofactor evidence="1">
        <name>[4Fe-4S] cluster</name>
        <dbReference type="ChEBI" id="CHEBI:49883"/>
    </cofactor>
</comment>
<dbReference type="FunFam" id="3.40.50.10800:FF:000001">
    <property type="entry name" value="Quinolinate synthase A"/>
    <property type="match status" value="1"/>
</dbReference>
<comment type="catalytic activity">
    <reaction evidence="11">
        <text>iminosuccinate + dihydroxyacetone phosphate = quinolinate + phosphate + 2 H2O + H(+)</text>
        <dbReference type="Rhea" id="RHEA:25888"/>
        <dbReference type="ChEBI" id="CHEBI:15377"/>
        <dbReference type="ChEBI" id="CHEBI:15378"/>
        <dbReference type="ChEBI" id="CHEBI:29959"/>
        <dbReference type="ChEBI" id="CHEBI:43474"/>
        <dbReference type="ChEBI" id="CHEBI:57642"/>
        <dbReference type="ChEBI" id="CHEBI:77875"/>
        <dbReference type="EC" id="2.5.1.72"/>
    </reaction>
    <physiologicalReaction direction="left-to-right" evidence="11">
        <dbReference type="Rhea" id="RHEA:25889"/>
    </physiologicalReaction>
</comment>
<comment type="pathway">
    <text evidence="3">Cofactor biosynthesis; NAD(+) biosynthesis; quinolinate from iminoaspartate: step 1/1.</text>
</comment>
<dbReference type="EMBL" id="CGIH01000020">
    <property type="protein sequence ID" value="CFX41739.1"/>
    <property type="molecule type" value="Genomic_DNA"/>
</dbReference>
<keyword evidence="8" id="KW-0479">Metal-binding</keyword>
<evidence type="ECO:0000313" key="15">
    <source>
        <dbReference type="Proteomes" id="UP000045545"/>
    </source>
</evidence>
<evidence type="ECO:0000313" key="14">
    <source>
        <dbReference type="EMBL" id="CFX41739.1"/>
    </source>
</evidence>
<keyword evidence="15" id="KW-1185">Reference proteome</keyword>
<dbReference type="OrthoDB" id="9801204at2"/>
<protein>
    <recommendedName>
        <fullName evidence="12 13">Quinolinate synthase</fullName>
        <ecNumber evidence="4 13">2.5.1.72</ecNumber>
    </recommendedName>
</protein>
<dbReference type="Gene3D" id="3.40.50.10800">
    <property type="entry name" value="NadA-like"/>
    <property type="match status" value="3"/>
</dbReference>
<evidence type="ECO:0000256" key="6">
    <source>
        <dbReference type="ARBA" id="ARBA00022642"/>
    </source>
</evidence>
<evidence type="ECO:0000256" key="9">
    <source>
        <dbReference type="ARBA" id="ARBA00023004"/>
    </source>
</evidence>
<evidence type="ECO:0000256" key="3">
    <source>
        <dbReference type="ARBA" id="ARBA00005065"/>
    </source>
</evidence>
<dbReference type="GO" id="GO:0008987">
    <property type="term" value="F:quinolinate synthetase A activity"/>
    <property type="evidence" value="ECO:0007669"/>
    <property type="project" value="UniProtKB-UniRule"/>
</dbReference>
<dbReference type="GO" id="GO:0034628">
    <property type="term" value="P:'de novo' NAD+ biosynthetic process from L-aspartate"/>
    <property type="evidence" value="ECO:0007669"/>
    <property type="project" value="TreeGrafter"/>
</dbReference>
<evidence type="ECO:0000256" key="11">
    <source>
        <dbReference type="ARBA" id="ARBA00050125"/>
    </source>
</evidence>
<keyword evidence="10" id="KW-0411">Iron-sulfur</keyword>
<evidence type="ECO:0000256" key="5">
    <source>
        <dbReference type="ARBA" id="ARBA00022485"/>
    </source>
</evidence>
<evidence type="ECO:0000256" key="8">
    <source>
        <dbReference type="ARBA" id="ARBA00022723"/>
    </source>
</evidence>